<evidence type="ECO:0000256" key="1">
    <source>
        <dbReference type="SAM" id="Phobius"/>
    </source>
</evidence>
<keyword evidence="1" id="KW-1133">Transmembrane helix</keyword>
<dbReference type="InterPro" id="IPR031709">
    <property type="entry name" value="PutAbiC"/>
</dbReference>
<feature type="transmembrane region" description="Helical" evidence="1">
    <location>
        <begin position="56"/>
        <end position="73"/>
    </location>
</feature>
<dbReference type="Proteomes" id="UP001596473">
    <property type="component" value="Unassembled WGS sequence"/>
</dbReference>
<keyword evidence="1" id="KW-0812">Transmembrane</keyword>
<comment type="caution">
    <text evidence="2">The sequence shown here is derived from an EMBL/GenBank/DDBJ whole genome shotgun (WGS) entry which is preliminary data.</text>
</comment>
<feature type="transmembrane region" description="Helical" evidence="1">
    <location>
        <begin position="18"/>
        <end position="36"/>
    </location>
</feature>
<evidence type="ECO:0000313" key="3">
    <source>
        <dbReference type="Proteomes" id="UP001596473"/>
    </source>
</evidence>
<keyword evidence="1" id="KW-0472">Membrane</keyword>
<organism evidence="2 3">
    <name type="scientific">Iodobacter arcticus</name>
    <dbReference type="NCBI Taxonomy" id="590593"/>
    <lineage>
        <taxon>Bacteria</taxon>
        <taxon>Pseudomonadati</taxon>
        <taxon>Pseudomonadota</taxon>
        <taxon>Betaproteobacteria</taxon>
        <taxon>Neisseriales</taxon>
        <taxon>Chitinibacteraceae</taxon>
        <taxon>Iodobacter</taxon>
    </lineage>
</organism>
<dbReference type="EMBL" id="JBHTBQ010000044">
    <property type="protein sequence ID" value="MFC7422130.1"/>
    <property type="molecule type" value="Genomic_DNA"/>
</dbReference>
<reference evidence="3" key="1">
    <citation type="journal article" date="2019" name="Int. J. Syst. Evol. Microbiol.">
        <title>The Global Catalogue of Microorganisms (GCM) 10K type strain sequencing project: providing services to taxonomists for standard genome sequencing and annotation.</title>
        <authorList>
            <consortium name="The Broad Institute Genomics Platform"/>
            <consortium name="The Broad Institute Genome Sequencing Center for Infectious Disease"/>
            <person name="Wu L."/>
            <person name="Ma J."/>
        </authorList>
    </citation>
    <scope>NUCLEOTIDE SEQUENCE [LARGE SCALE GENOMIC DNA]</scope>
    <source>
        <strain evidence="3">CCUG 62945</strain>
    </source>
</reference>
<dbReference type="RefSeq" id="WP_380189973.1">
    <property type="nucleotide sequence ID" value="NZ_JBHTBQ010000044.1"/>
</dbReference>
<accession>A0ABW2R6L1</accession>
<name>A0ABW2R6L1_9NEIS</name>
<dbReference type="Pfam" id="PF16872">
    <property type="entry name" value="putAbiC"/>
    <property type="match status" value="1"/>
</dbReference>
<proteinExistence type="predicted"/>
<sequence>MKKCINVLKNWVDSNPQWFVGGIALLLLFSYFYWFGIYSNGEISVSSADWGTLGDFVGGLVNPLVSLFALIWLKKSVDLQNKQMDEIQRNRIEEEKIRALESDALNVRAFEQTFYGLLERFSALSMEVAGNVDEIMSFYYGINDLDLGSLSEFFERKFDDDIGHYFRLLYRVLKFVDQAYPVSDYEFKKRKEYIGILRALISPKATQLLAINCFRPSNNVFDSYRFLLCRYSMLEHLSLKNKDGYHIPMVGAILEYGDEAFGDLHAKIGMDKEIDQYQRNGKKNDDAWGNAYLKFLDNFGD</sequence>
<keyword evidence="3" id="KW-1185">Reference proteome</keyword>
<protein>
    <submittedName>
        <fullName evidence="2">Phage abortive infection protein</fullName>
    </submittedName>
</protein>
<gene>
    <name evidence="2" type="ORF">ACFQNF_19915</name>
</gene>
<evidence type="ECO:0000313" key="2">
    <source>
        <dbReference type="EMBL" id="MFC7422130.1"/>
    </source>
</evidence>